<dbReference type="SMART" id="SM00184">
    <property type="entry name" value="RING"/>
    <property type="match status" value="1"/>
</dbReference>
<evidence type="ECO:0000313" key="6">
    <source>
        <dbReference type="Proteomes" id="UP001431209"/>
    </source>
</evidence>
<dbReference type="SUPFAM" id="SSF57850">
    <property type="entry name" value="RING/U-box"/>
    <property type="match status" value="1"/>
</dbReference>
<organism evidence="5 6">
    <name type="scientific">Acrasis kona</name>
    <dbReference type="NCBI Taxonomy" id="1008807"/>
    <lineage>
        <taxon>Eukaryota</taxon>
        <taxon>Discoba</taxon>
        <taxon>Heterolobosea</taxon>
        <taxon>Tetramitia</taxon>
        <taxon>Eutetramitia</taxon>
        <taxon>Acrasidae</taxon>
        <taxon>Acrasis</taxon>
    </lineage>
</organism>
<dbReference type="GO" id="GO:0016567">
    <property type="term" value="P:protein ubiquitination"/>
    <property type="evidence" value="ECO:0007669"/>
    <property type="project" value="TreeGrafter"/>
</dbReference>
<keyword evidence="1" id="KW-0862">Zinc</keyword>
<evidence type="ECO:0000259" key="4">
    <source>
        <dbReference type="PROSITE" id="PS50089"/>
    </source>
</evidence>
<keyword evidence="3" id="KW-0472">Membrane</keyword>
<comment type="caution">
    <text evidence="5">The sequence shown here is derived from an EMBL/GenBank/DDBJ whole genome shotgun (WGS) entry which is preliminary data.</text>
</comment>
<keyword evidence="6" id="KW-1185">Reference proteome</keyword>
<dbReference type="Gene3D" id="3.30.40.10">
    <property type="entry name" value="Zinc/RING finger domain, C3HC4 (zinc finger)"/>
    <property type="match status" value="1"/>
</dbReference>
<evidence type="ECO:0000256" key="1">
    <source>
        <dbReference type="PROSITE-ProRule" id="PRU00175"/>
    </source>
</evidence>
<keyword evidence="3" id="KW-0812">Transmembrane</keyword>
<evidence type="ECO:0000313" key="5">
    <source>
        <dbReference type="EMBL" id="KAL0477417.1"/>
    </source>
</evidence>
<name>A0AAW2YJT9_9EUKA</name>
<reference evidence="5 6" key="1">
    <citation type="submission" date="2024-03" db="EMBL/GenBank/DDBJ databases">
        <title>The Acrasis kona genome and developmental transcriptomes reveal deep origins of eukaryotic multicellular pathways.</title>
        <authorList>
            <person name="Sheikh S."/>
            <person name="Fu C.-J."/>
            <person name="Brown M.W."/>
            <person name="Baldauf S.L."/>
        </authorList>
    </citation>
    <scope>NUCLEOTIDE SEQUENCE [LARGE SCALE GENOMIC DNA]</scope>
    <source>
        <strain evidence="5 6">ATCC MYA-3509</strain>
    </source>
</reference>
<accession>A0AAW2YJT9</accession>
<dbReference type="InterPro" id="IPR045194">
    <property type="entry name" value="MGRN1/RNF157-like"/>
</dbReference>
<feature type="domain" description="RING-type" evidence="4">
    <location>
        <begin position="369"/>
        <end position="404"/>
    </location>
</feature>
<dbReference type="InterPro" id="IPR013083">
    <property type="entry name" value="Znf_RING/FYVE/PHD"/>
</dbReference>
<proteinExistence type="predicted"/>
<keyword evidence="1" id="KW-0479">Metal-binding</keyword>
<dbReference type="InterPro" id="IPR001841">
    <property type="entry name" value="Znf_RING"/>
</dbReference>
<keyword evidence="3" id="KW-1133">Transmembrane helix</keyword>
<dbReference type="Pfam" id="PF13920">
    <property type="entry name" value="zf-C3HC4_3"/>
    <property type="match status" value="1"/>
</dbReference>
<sequence length="432" mass="49179">MNTPLSSNPVSPDIYNLVVFLVICVFIVWIYRLSKSSYSLALLAWVLRTNRFNIINIAHFERIDNIWGEGSIRSYIQALFGSNIRSPSLCLKRVNGQLHIHKNTLQINKIDGKNAISFQFDSLVDCQVQLFWGVSENAFNTKVLRAFKEEYEQSGGNVLREEDQPNQNVPMIPDTTELENRDDESLLTNRVDASNDTIINVNQTVDVNIDELITSDEYTLRSEPVDFESGSNIKYTTPSDDLIEDENLDAFFTSLPLTLRLPSNNEQSSQTTEQPTSEEDRVLVDDNNIQGDVRLPLLILLRSNSITRSRSNAAAFDDDIICTYLIANFTSTGPTTYNVKPIKQFIQTHNELYELQEVYGAGQQEEIECVICLSEDRQVTLLPCRHQCVCKTCFHHIDRCPVCRANIREYIQDGTEVRNEDAQDANNDQAMN</sequence>
<protein>
    <submittedName>
        <fullName evidence="5">LOG2</fullName>
    </submittedName>
</protein>
<evidence type="ECO:0000256" key="3">
    <source>
        <dbReference type="SAM" id="Phobius"/>
    </source>
</evidence>
<evidence type="ECO:0000256" key="2">
    <source>
        <dbReference type="SAM" id="MobiDB-lite"/>
    </source>
</evidence>
<dbReference type="GO" id="GO:0008270">
    <property type="term" value="F:zinc ion binding"/>
    <property type="evidence" value="ECO:0007669"/>
    <property type="project" value="UniProtKB-KW"/>
</dbReference>
<dbReference type="CDD" id="cd16787">
    <property type="entry name" value="mRING-HC-C3HC5_CGRF1"/>
    <property type="match status" value="1"/>
</dbReference>
<dbReference type="PROSITE" id="PS50089">
    <property type="entry name" value="ZF_RING_2"/>
    <property type="match status" value="1"/>
</dbReference>
<keyword evidence="1" id="KW-0863">Zinc-finger</keyword>
<dbReference type="GO" id="GO:0061630">
    <property type="term" value="F:ubiquitin protein ligase activity"/>
    <property type="evidence" value="ECO:0007669"/>
    <property type="project" value="UniProtKB-EC"/>
</dbReference>
<dbReference type="Proteomes" id="UP001431209">
    <property type="component" value="Unassembled WGS sequence"/>
</dbReference>
<dbReference type="EMBL" id="JAOPGA020000167">
    <property type="protein sequence ID" value="KAL0477417.1"/>
    <property type="molecule type" value="Genomic_DNA"/>
</dbReference>
<gene>
    <name evidence="5" type="ORF">AKO1_005781</name>
</gene>
<feature type="compositionally biased region" description="Polar residues" evidence="2">
    <location>
        <begin position="261"/>
        <end position="275"/>
    </location>
</feature>
<feature type="transmembrane region" description="Helical" evidence="3">
    <location>
        <begin position="14"/>
        <end position="31"/>
    </location>
</feature>
<dbReference type="PANTHER" id="PTHR22996:SF0">
    <property type="entry name" value="RE60872P-RELATED"/>
    <property type="match status" value="1"/>
</dbReference>
<dbReference type="AlphaFoldDB" id="A0AAW2YJT9"/>
<dbReference type="PANTHER" id="PTHR22996">
    <property type="entry name" value="MAHOGUNIN"/>
    <property type="match status" value="1"/>
</dbReference>
<feature type="region of interest" description="Disordered" evidence="2">
    <location>
        <begin position="261"/>
        <end position="280"/>
    </location>
</feature>